<dbReference type="AlphaFoldDB" id="A0A2T1LTI1"/>
<dbReference type="InterPro" id="IPR003431">
    <property type="entry name" value="B-propeller_Phytase"/>
</dbReference>
<dbReference type="Gene3D" id="2.120.10.30">
    <property type="entry name" value="TolB, C-terminal domain"/>
    <property type="match status" value="1"/>
</dbReference>
<dbReference type="InterPro" id="IPR011042">
    <property type="entry name" value="6-blade_b-propeller_TolB-like"/>
</dbReference>
<evidence type="ECO:0000313" key="2">
    <source>
        <dbReference type="EMBL" id="PSF33933.1"/>
    </source>
</evidence>
<dbReference type="Proteomes" id="UP000239001">
    <property type="component" value="Unassembled WGS sequence"/>
</dbReference>
<sequence length="448" mass="48456">MRGKYQLVLLAFLTIALSLFNDKRAIATAIVIPTVETPEVLDEIVSPSGDADDPAIWLHPTNPALSLVVGTVKDAGLRVYDLEGSLIQTISPDNIRYNNVDLLYNFNIGGQSVDLAIASDRRNDTLAIFKIDPTTRLLENITSPNIGTIFTPVGETSNGTTTAYGLATYRSPLSNRDYVFVSQREAGTIAQLELFDDSSGGVTASLVRTLTLPIPPGGELEDAQIEGMVADVELGYLYAGQENRGIWKFSAEPQGGETATLIDAVKPEGTHLEADVEGLTIYYGSDGTGYLLASSQGDNTFAIYQRQGNNQYLDSFTIGASATIDSVEESDGAAVLNVPLGEQFPFGLFVTQDGSNAPEVPFFDEEDQEFVNVSSNFKYVAWDAIANTFSPDSLLIEPSGFDPRQPNRQLISAIPESSISGWGWLVLLGLGFVSRCSLKVKIIRPNRF</sequence>
<dbReference type="PROSITE" id="PS51662">
    <property type="entry name" value="BP_PHYTASE"/>
    <property type="match status" value="1"/>
</dbReference>
<accession>A0A2T1LTI1</accession>
<dbReference type="OrthoDB" id="292013at2"/>
<keyword evidence="3" id="KW-1185">Reference proteome</keyword>
<protein>
    <submittedName>
        <fullName evidence="2">3-phytase</fullName>
    </submittedName>
</protein>
<dbReference type="Pfam" id="PF02333">
    <property type="entry name" value="Phytase"/>
    <property type="match status" value="1"/>
</dbReference>
<gene>
    <name evidence="2" type="ORF">C7H19_19460</name>
</gene>
<reference evidence="2 3" key="1">
    <citation type="submission" date="2018-03" db="EMBL/GenBank/DDBJ databases">
        <title>The ancient ancestry and fast evolution of plastids.</title>
        <authorList>
            <person name="Moore K.R."/>
            <person name="Magnabosco C."/>
            <person name="Momper L."/>
            <person name="Gold D.A."/>
            <person name="Bosak T."/>
            <person name="Fournier G.P."/>
        </authorList>
    </citation>
    <scope>NUCLEOTIDE SEQUENCE [LARGE SCALE GENOMIC DNA]</scope>
    <source>
        <strain evidence="2 3">CCALA 016</strain>
    </source>
</reference>
<name>A0A2T1LTI1_9CHRO</name>
<evidence type="ECO:0000313" key="3">
    <source>
        <dbReference type="Proteomes" id="UP000239001"/>
    </source>
</evidence>
<dbReference type="EMBL" id="PXOH01000028">
    <property type="protein sequence ID" value="PSF33933.1"/>
    <property type="molecule type" value="Genomic_DNA"/>
</dbReference>
<dbReference type="SUPFAM" id="SSF50956">
    <property type="entry name" value="Thermostable phytase (3-phytase)"/>
    <property type="match status" value="1"/>
</dbReference>
<feature type="domain" description="BPP" evidence="1">
    <location>
        <begin position="21"/>
        <end position="389"/>
    </location>
</feature>
<organism evidence="2 3">
    <name type="scientific">Aphanothece hegewaldii CCALA 016</name>
    <dbReference type="NCBI Taxonomy" id="2107694"/>
    <lineage>
        <taxon>Bacteria</taxon>
        <taxon>Bacillati</taxon>
        <taxon>Cyanobacteriota</taxon>
        <taxon>Cyanophyceae</taxon>
        <taxon>Oscillatoriophycideae</taxon>
        <taxon>Chroococcales</taxon>
        <taxon>Aphanothecaceae</taxon>
        <taxon>Aphanothece</taxon>
    </lineage>
</organism>
<proteinExistence type="predicted"/>
<evidence type="ECO:0000259" key="1">
    <source>
        <dbReference type="PROSITE" id="PS51662"/>
    </source>
</evidence>
<reference evidence="2 3" key="2">
    <citation type="submission" date="2018-03" db="EMBL/GenBank/DDBJ databases">
        <authorList>
            <person name="Keele B.F."/>
        </authorList>
    </citation>
    <scope>NUCLEOTIDE SEQUENCE [LARGE SCALE GENOMIC DNA]</scope>
    <source>
        <strain evidence="2 3">CCALA 016</strain>
    </source>
</reference>
<dbReference type="GO" id="GO:0016158">
    <property type="term" value="F:inositol hexakisphosphate 3-phosphatase activity"/>
    <property type="evidence" value="ECO:0007669"/>
    <property type="project" value="InterPro"/>
</dbReference>
<comment type="caution">
    <text evidence="2">The sequence shown here is derived from an EMBL/GenBank/DDBJ whole genome shotgun (WGS) entry which is preliminary data.</text>
</comment>